<feature type="chain" id="PRO_5047029037" evidence="11">
    <location>
        <begin position="20"/>
        <end position="356"/>
    </location>
</feature>
<keyword evidence="14" id="KW-1185">Reference proteome</keyword>
<dbReference type="EMBL" id="JBHSMX010000013">
    <property type="protein sequence ID" value="MFC5521318.1"/>
    <property type="molecule type" value="Genomic_DNA"/>
</dbReference>
<proteinExistence type="predicted"/>
<dbReference type="InterPro" id="IPR033900">
    <property type="entry name" value="Gram_neg_porin_domain"/>
</dbReference>
<comment type="subunit">
    <text evidence="2">Homotrimer.</text>
</comment>
<evidence type="ECO:0000256" key="1">
    <source>
        <dbReference type="ARBA" id="ARBA00004571"/>
    </source>
</evidence>
<organism evidence="13 14">
    <name type="scientific">Polaromonas jejuensis</name>
    <dbReference type="NCBI Taxonomy" id="457502"/>
    <lineage>
        <taxon>Bacteria</taxon>
        <taxon>Pseudomonadati</taxon>
        <taxon>Pseudomonadota</taxon>
        <taxon>Betaproteobacteria</taxon>
        <taxon>Burkholderiales</taxon>
        <taxon>Comamonadaceae</taxon>
        <taxon>Polaromonas</taxon>
    </lineage>
</organism>
<feature type="signal peptide" evidence="11">
    <location>
        <begin position="1"/>
        <end position="19"/>
    </location>
</feature>
<evidence type="ECO:0000256" key="5">
    <source>
        <dbReference type="ARBA" id="ARBA00022692"/>
    </source>
</evidence>
<dbReference type="PANTHER" id="PTHR34501">
    <property type="entry name" value="PROTEIN YDDL-RELATED"/>
    <property type="match status" value="1"/>
</dbReference>
<keyword evidence="6 11" id="KW-0732">Signal</keyword>
<dbReference type="SUPFAM" id="SSF56935">
    <property type="entry name" value="Porins"/>
    <property type="match status" value="1"/>
</dbReference>
<keyword evidence="10" id="KW-0998">Cell outer membrane</keyword>
<gene>
    <name evidence="13" type="ORF">ACFPP7_10370</name>
</gene>
<comment type="subcellular location">
    <subcellularLocation>
        <location evidence="1">Cell outer membrane</location>
        <topology evidence="1">Multi-pass membrane protein</topology>
    </subcellularLocation>
</comment>
<keyword evidence="8" id="KW-0626">Porin</keyword>
<dbReference type="CDD" id="cd00342">
    <property type="entry name" value="gram_neg_porins"/>
    <property type="match status" value="1"/>
</dbReference>
<reference evidence="14" key="1">
    <citation type="journal article" date="2019" name="Int. J. Syst. Evol. Microbiol.">
        <title>The Global Catalogue of Microorganisms (GCM) 10K type strain sequencing project: providing services to taxonomists for standard genome sequencing and annotation.</title>
        <authorList>
            <consortium name="The Broad Institute Genomics Platform"/>
            <consortium name="The Broad Institute Genome Sequencing Center for Infectious Disease"/>
            <person name="Wu L."/>
            <person name="Ma J."/>
        </authorList>
    </citation>
    <scope>NUCLEOTIDE SEQUENCE [LARGE SCALE GENOMIC DNA]</scope>
    <source>
        <strain evidence="14">CGMCC 4.7277</strain>
    </source>
</reference>
<sequence length="356" mass="37033">MKKNLIGLAVLAASGVASAQSTVTLYGLADVYFGSNNTKKTVAGVSNSLRQTVVDSGGFNTSRFGLKGSEDLGGGLKANFVLESGFKIDTGAVTNYTNPFTGVDSPSTFSRNSWVGLSGGFGEVRLGKMWTPFDEVKGSGAAAFDANIFAPAANVWLSNSYQDRPGNAIYYATPTFSGFSGAAMYSFGENKTATQSAGKIASFNVQYAGGPVAAALSYQTEKQGGTFDANPTTKFTQLNGSYDFGVVKLLGAYGHVKDGSIDLFGTGSVRVDKATEYQIGLDVPVGSAFIVSGGYAHSKLTTPAGDVKSNGIGLAGKYVMSKRTFLYAGLQLSKNDAGAAGELKKDTYAVGIQHKF</sequence>
<keyword evidence="9" id="KW-0472">Membrane</keyword>
<name>A0ABW0Q9W8_9BURK</name>
<comment type="caution">
    <text evidence="13">The sequence shown here is derived from an EMBL/GenBank/DDBJ whole genome shotgun (WGS) entry which is preliminary data.</text>
</comment>
<evidence type="ECO:0000256" key="3">
    <source>
        <dbReference type="ARBA" id="ARBA00022448"/>
    </source>
</evidence>
<dbReference type="Pfam" id="PF13609">
    <property type="entry name" value="Porin_4"/>
    <property type="match status" value="1"/>
</dbReference>
<evidence type="ECO:0000256" key="10">
    <source>
        <dbReference type="ARBA" id="ARBA00023237"/>
    </source>
</evidence>
<evidence type="ECO:0000256" key="9">
    <source>
        <dbReference type="ARBA" id="ARBA00023136"/>
    </source>
</evidence>
<feature type="domain" description="Porin" evidence="12">
    <location>
        <begin position="8"/>
        <end position="337"/>
    </location>
</feature>
<evidence type="ECO:0000256" key="7">
    <source>
        <dbReference type="ARBA" id="ARBA00023065"/>
    </source>
</evidence>
<dbReference type="PANTHER" id="PTHR34501:SF9">
    <property type="entry name" value="MAJOR OUTER MEMBRANE PROTEIN P.IA"/>
    <property type="match status" value="1"/>
</dbReference>
<evidence type="ECO:0000256" key="4">
    <source>
        <dbReference type="ARBA" id="ARBA00022452"/>
    </source>
</evidence>
<evidence type="ECO:0000259" key="12">
    <source>
        <dbReference type="Pfam" id="PF13609"/>
    </source>
</evidence>
<dbReference type="Proteomes" id="UP001596084">
    <property type="component" value="Unassembled WGS sequence"/>
</dbReference>
<protein>
    <submittedName>
        <fullName evidence="13">Porin</fullName>
    </submittedName>
</protein>
<evidence type="ECO:0000256" key="2">
    <source>
        <dbReference type="ARBA" id="ARBA00011233"/>
    </source>
</evidence>
<accession>A0ABW0Q9W8</accession>
<evidence type="ECO:0000256" key="11">
    <source>
        <dbReference type="SAM" id="SignalP"/>
    </source>
</evidence>
<dbReference type="InterPro" id="IPR050298">
    <property type="entry name" value="Gram-neg_bact_OMP"/>
</dbReference>
<dbReference type="Gene3D" id="2.40.160.10">
    <property type="entry name" value="Porin"/>
    <property type="match status" value="1"/>
</dbReference>
<dbReference type="RefSeq" id="WP_068833347.1">
    <property type="nucleotide sequence ID" value="NZ_JBHSMX010000013.1"/>
</dbReference>
<evidence type="ECO:0000313" key="13">
    <source>
        <dbReference type="EMBL" id="MFC5521318.1"/>
    </source>
</evidence>
<evidence type="ECO:0000313" key="14">
    <source>
        <dbReference type="Proteomes" id="UP001596084"/>
    </source>
</evidence>
<dbReference type="InterPro" id="IPR023614">
    <property type="entry name" value="Porin_dom_sf"/>
</dbReference>
<keyword evidence="4" id="KW-1134">Transmembrane beta strand</keyword>
<keyword evidence="5" id="KW-0812">Transmembrane</keyword>
<evidence type="ECO:0000256" key="6">
    <source>
        <dbReference type="ARBA" id="ARBA00022729"/>
    </source>
</evidence>
<keyword evidence="3" id="KW-0813">Transport</keyword>
<evidence type="ECO:0000256" key="8">
    <source>
        <dbReference type="ARBA" id="ARBA00023114"/>
    </source>
</evidence>
<keyword evidence="7" id="KW-0406">Ion transport</keyword>